<dbReference type="EMBL" id="CP108021">
    <property type="protein sequence ID" value="WUM18806.1"/>
    <property type="molecule type" value="Genomic_DNA"/>
</dbReference>
<accession>A0AAU4JYE9</accession>
<reference evidence="4 5" key="1">
    <citation type="submission" date="2022-10" db="EMBL/GenBank/DDBJ databases">
        <title>The complete genomes of actinobacterial strains from the NBC collection.</title>
        <authorList>
            <person name="Joergensen T.S."/>
            <person name="Alvarez Arevalo M."/>
            <person name="Sterndorff E.B."/>
            <person name="Faurdal D."/>
            <person name="Vuksanovic O."/>
            <person name="Mourched A.-S."/>
            <person name="Charusanti P."/>
            <person name="Shaw S."/>
            <person name="Blin K."/>
            <person name="Weber T."/>
        </authorList>
    </citation>
    <scope>NUCLEOTIDE SEQUENCE [LARGE SCALE GENOMIC DNA]</scope>
    <source>
        <strain evidence="4 5">NBC_00319</strain>
    </source>
</reference>
<dbReference type="InterPro" id="IPR050261">
    <property type="entry name" value="FrsA_esterase"/>
</dbReference>
<dbReference type="PROSITE" id="PS51318">
    <property type="entry name" value="TAT"/>
    <property type="match status" value="1"/>
</dbReference>
<keyword evidence="5" id="KW-1185">Reference proteome</keyword>
<dbReference type="AlphaFoldDB" id="A0AAU4JYE9"/>
<dbReference type="Proteomes" id="UP001432128">
    <property type="component" value="Chromosome"/>
</dbReference>
<comment type="similarity">
    <text evidence="1">Belongs to the AB hydrolase superfamily.</text>
</comment>
<dbReference type="SUPFAM" id="SSF53474">
    <property type="entry name" value="alpha/beta-Hydrolases"/>
    <property type="match status" value="1"/>
</dbReference>
<gene>
    <name evidence="4" type="ORF">OG579_13815</name>
</gene>
<keyword evidence="2 4" id="KW-0378">Hydrolase</keyword>
<evidence type="ECO:0000256" key="2">
    <source>
        <dbReference type="ARBA" id="ARBA00022801"/>
    </source>
</evidence>
<dbReference type="GO" id="GO:0052689">
    <property type="term" value="F:carboxylic ester hydrolase activity"/>
    <property type="evidence" value="ECO:0007669"/>
    <property type="project" value="UniProtKB-ARBA"/>
</dbReference>
<evidence type="ECO:0000313" key="5">
    <source>
        <dbReference type="Proteomes" id="UP001432128"/>
    </source>
</evidence>
<dbReference type="InterPro" id="IPR029058">
    <property type="entry name" value="AB_hydrolase_fold"/>
</dbReference>
<protein>
    <submittedName>
        <fullName evidence="4">Alpha/beta hydrolase</fullName>
    </submittedName>
</protein>
<dbReference type="Gene3D" id="3.40.50.1820">
    <property type="entry name" value="alpha/beta hydrolase"/>
    <property type="match status" value="1"/>
</dbReference>
<proteinExistence type="inferred from homology"/>
<sequence length="333" mass="34575">MFSVSRRTFLTGIGASAAVLSTSATGFALPRASGSVTRVDVTFASGGDRCAAWLYRPAGPIRRRGPAVVLGHGLGCLKEMRLDAYAQRFAEAGYVALAFDYRHFGASGGTPRQLLDIDRQLGDWHAAIGYARQLPDVDPDRIAVFGTSFSGGHVLEVAKSDRRIAAVISQCPFTTGAASTLTLGAAAVGAGALAAQDLAATGSSAKPVMIPLAGDPGDVALMNAPDVKRGYFALVPPGVAFVNAVPARIAARIPFYTPGAAAAAVTSPIFFAVCDKDSVAPPGPTLAFAATAPRATIRRYPVGHFEIYLGEAFRRASADYVAFLERTLPTSIG</sequence>
<feature type="domain" description="Xaa-Pro dipeptidyl-peptidase-like" evidence="3">
    <location>
        <begin position="47"/>
        <end position="190"/>
    </location>
</feature>
<dbReference type="PANTHER" id="PTHR22946">
    <property type="entry name" value="DIENELACTONE HYDROLASE DOMAIN-CONTAINING PROTEIN-RELATED"/>
    <property type="match status" value="1"/>
</dbReference>
<evidence type="ECO:0000313" key="4">
    <source>
        <dbReference type="EMBL" id="WUM18806.1"/>
    </source>
</evidence>
<name>A0AAU4JYE9_9NOCA</name>
<dbReference type="Pfam" id="PF02129">
    <property type="entry name" value="Peptidase_S15"/>
    <property type="match status" value="1"/>
</dbReference>
<dbReference type="KEGG" id="whr:OG579_13815"/>
<organism evidence="4 5">
    <name type="scientific">Williamsia herbipolensis</name>
    <dbReference type="NCBI Taxonomy" id="1603258"/>
    <lineage>
        <taxon>Bacteria</taxon>
        <taxon>Bacillati</taxon>
        <taxon>Actinomycetota</taxon>
        <taxon>Actinomycetes</taxon>
        <taxon>Mycobacteriales</taxon>
        <taxon>Nocardiaceae</taxon>
        <taxon>Williamsia</taxon>
    </lineage>
</organism>
<evidence type="ECO:0000259" key="3">
    <source>
        <dbReference type="Pfam" id="PF02129"/>
    </source>
</evidence>
<dbReference type="InterPro" id="IPR000383">
    <property type="entry name" value="Xaa-Pro-like_dom"/>
</dbReference>
<dbReference type="InterPro" id="IPR006311">
    <property type="entry name" value="TAT_signal"/>
</dbReference>
<evidence type="ECO:0000256" key="1">
    <source>
        <dbReference type="ARBA" id="ARBA00008645"/>
    </source>
</evidence>
<dbReference type="PANTHER" id="PTHR22946:SF9">
    <property type="entry name" value="POLYKETIDE TRANSFERASE AF380"/>
    <property type="match status" value="1"/>
</dbReference>
<dbReference type="RefSeq" id="WP_328856390.1">
    <property type="nucleotide sequence ID" value="NZ_CP108021.1"/>
</dbReference>